<protein>
    <submittedName>
        <fullName evidence="1">Uncharacterized protein</fullName>
    </submittedName>
</protein>
<sequence>MIYLQDRPPKVLNNVLEKAKFLKFMPSTDGTLHSVNNLFDPTSNFLKNLLYGEGVFPNENFIQENGINQSFLQSLGLKTEDNISSDDVVQVATSIHMFVNGMEEKKNTKAEKLISYLKEHEEHIKYKALQKIKGLKWVPIEHEKPDDYPYKLGWYGSKTFCSPDEVKSMQFKNLNWNSLSIGNAWICSQNRLLLVISGVKNQNQMMLLNTIEMLSNSYERRQNAEYLHITKHIIGYLFKLWEAGTLNDETIKKLNAMDYIPTNSQGFKSAHIVVQEIRNKHINYILEPYIFELARDVADFSKLFIELGMKGDVDFHVLKSLLQRISAKYMSEEETPADKNELEKDQTLTYNILKSIVDMEINKSELSEILIPINSSREELHRF</sequence>
<dbReference type="AlphaFoldDB" id="A0A8B6CP16"/>
<dbReference type="Proteomes" id="UP000596742">
    <property type="component" value="Unassembled WGS sequence"/>
</dbReference>
<evidence type="ECO:0000313" key="2">
    <source>
        <dbReference type="Proteomes" id="UP000596742"/>
    </source>
</evidence>
<dbReference type="PANTHER" id="PTHR46919:SF2">
    <property type="entry name" value="SACSIN"/>
    <property type="match status" value="1"/>
</dbReference>
<keyword evidence="2" id="KW-1185">Reference proteome</keyword>
<accession>A0A8B6CP16</accession>
<dbReference type="PANTHER" id="PTHR46919">
    <property type="entry name" value="ZINC FINGER, C3HC4 TYPE (RING FINGER) FAMILY PROTEIN"/>
    <property type="match status" value="1"/>
</dbReference>
<evidence type="ECO:0000313" key="1">
    <source>
        <dbReference type="EMBL" id="VDI08011.1"/>
    </source>
</evidence>
<dbReference type="EMBL" id="UYJE01002120">
    <property type="protein sequence ID" value="VDI08011.1"/>
    <property type="molecule type" value="Genomic_DNA"/>
</dbReference>
<reference evidence="1" key="1">
    <citation type="submission" date="2018-11" db="EMBL/GenBank/DDBJ databases">
        <authorList>
            <person name="Alioto T."/>
            <person name="Alioto T."/>
        </authorList>
    </citation>
    <scope>NUCLEOTIDE SEQUENCE</scope>
</reference>
<name>A0A8B6CP16_MYTGA</name>
<dbReference type="OrthoDB" id="6140196at2759"/>
<gene>
    <name evidence="1" type="ORF">MGAL_10B007183</name>
</gene>
<proteinExistence type="predicted"/>
<comment type="caution">
    <text evidence="1">The sequence shown here is derived from an EMBL/GenBank/DDBJ whole genome shotgun (WGS) entry which is preliminary data.</text>
</comment>
<organism evidence="1 2">
    <name type="scientific">Mytilus galloprovincialis</name>
    <name type="common">Mediterranean mussel</name>
    <dbReference type="NCBI Taxonomy" id="29158"/>
    <lineage>
        <taxon>Eukaryota</taxon>
        <taxon>Metazoa</taxon>
        <taxon>Spiralia</taxon>
        <taxon>Lophotrochozoa</taxon>
        <taxon>Mollusca</taxon>
        <taxon>Bivalvia</taxon>
        <taxon>Autobranchia</taxon>
        <taxon>Pteriomorphia</taxon>
        <taxon>Mytilida</taxon>
        <taxon>Mytiloidea</taxon>
        <taxon>Mytilidae</taxon>
        <taxon>Mytilinae</taxon>
        <taxon>Mytilus</taxon>
    </lineage>
</organism>